<protein>
    <submittedName>
        <fullName evidence="4">BolA protein</fullName>
    </submittedName>
</protein>
<gene>
    <name evidence="4" type="ORF">HNR38_003124</name>
</gene>
<keyword evidence="5" id="KW-1185">Reference proteome</keyword>
<evidence type="ECO:0000256" key="2">
    <source>
        <dbReference type="RuleBase" id="RU003860"/>
    </source>
</evidence>
<comment type="caution">
    <text evidence="4">The sequence shown here is derived from an EMBL/GenBank/DDBJ whole genome shotgun (WGS) entry which is preliminary data.</text>
</comment>
<dbReference type="InterPro" id="IPR036065">
    <property type="entry name" value="BolA-like_sf"/>
</dbReference>
<proteinExistence type="inferred from homology"/>
<dbReference type="AlphaFoldDB" id="A0A840UP50"/>
<organism evidence="4 5">
    <name type="scientific">Marinobacter oulmenensis</name>
    <dbReference type="NCBI Taxonomy" id="643747"/>
    <lineage>
        <taxon>Bacteria</taxon>
        <taxon>Pseudomonadati</taxon>
        <taxon>Pseudomonadota</taxon>
        <taxon>Gammaproteobacteria</taxon>
        <taxon>Pseudomonadales</taxon>
        <taxon>Marinobacteraceae</taxon>
        <taxon>Marinobacter</taxon>
    </lineage>
</organism>
<evidence type="ECO:0000256" key="1">
    <source>
        <dbReference type="ARBA" id="ARBA00005578"/>
    </source>
</evidence>
<dbReference type="PIRSF" id="PIRSF003113">
    <property type="entry name" value="BolA"/>
    <property type="match status" value="1"/>
</dbReference>
<evidence type="ECO:0000313" key="4">
    <source>
        <dbReference type="EMBL" id="MBB5322617.1"/>
    </source>
</evidence>
<dbReference type="GO" id="GO:0006351">
    <property type="term" value="P:DNA-templated transcription"/>
    <property type="evidence" value="ECO:0007669"/>
    <property type="project" value="TreeGrafter"/>
</dbReference>
<feature type="compositionally biased region" description="Basic and acidic residues" evidence="3">
    <location>
        <begin position="106"/>
        <end position="118"/>
    </location>
</feature>
<dbReference type="RefSeq" id="WP_183705990.1">
    <property type="nucleotide sequence ID" value="NZ_JACHFE010000009.1"/>
</dbReference>
<name>A0A840UP50_9GAMM</name>
<dbReference type="Pfam" id="PF01722">
    <property type="entry name" value="BolA"/>
    <property type="match status" value="1"/>
</dbReference>
<dbReference type="Gene3D" id="3.30.300.90">
    <property type="entry name" value="BolA-like"/>
    <property type="match status" value="1"/>
</dbReference>
<dbReference type="InterPro" id="IPR002634">
    <property type="entry name" value="BolA"/>
</dbReference>
<dbReference type="InterPro" id="IPR050961">
    <property type="entry name" value="BolA/IbaG_stress_morph_reg"/>
</dbReference>
<dbReference type="Proteomes" id="UP000591735">
    <property type="component" value="Unassembled WGS sequence"/>
</dbReference>
<accession>A0A840UP50</accession>
<dbReference type="SUPFAM" id="SSF82657">
    <property type="entry name" value="BolA-like"/>
    <property type="match status" value="1"/>
</dbReference>
<dbReference type="GO" id="GO:0005829">
    <property type="term" value="C:cytosol"/>
    <property type="evidence" value="ECO:0007669"/>
    <property type="project" value="TreeGrafter"/>
</dbReference>
<comment type="similarity">
    <text evidence="1 2">Belongs to the BolA/IbaG family.</text>
</comment>
<evidence type="ECO:0000256" key="3">
    <source>
        <dbReference type="SAM" id="MobiDB-lite"/>
    </source>
</evidence>
<feature type="region of interest" description="Disordered" evidence="3">
    <location>
        <begin position="84"/>
        <end position="118"/>
    </location>
</feature>
<reference evidence="4 5" key="1">
    <citation type="submission" date="2020-08" db="EMBL/GenBank/DDBJ databases">
        <title>Genomic Encyclopedia of Type Strains, Phase IV (KMG-IV): sequencing the most valuable type-strain genomes for metagenomic binning, comparative biology and taxonomic classification.</title>
        <authorList>
            <person name="Goeker M."/>
        </authorList>
    </citation>
    <scope>NUCLEOTIDE SEQUENCE [LARGE SCALE GENOMIC DNA]</scope>
    <source>
        <strain evidence="4 5">DSM 22359</strain>
    </source>
</reference>
<evidence type="ECO:0000313" key="5">
    <source>
        <dbReference type="Proteomes" id="UP000591735"/>
    </source>
</evidence>
<dbReference type="PANTHER" id="PTHR46229:SF2">
    <property type="entry name" value="BOLA-LIKE PROTEIN 1"/>
    <property type="match status" value="1"/>
</dbReference>
<sequence length="118" mass="13011">MKVQNAIEARLREAYDVRELVVENESHMHSVPPDSETHFKVTLVSPAFAGQMKVKRHQGIYRVLAEELAGPVHALALHLYTPEEWESSGQASPESPNCMGGSKGDQAMDDKLKQGADV</sequence>
<dbReference type="PANTHER" id="PTHR46229">
    <property type="entry name" value="BOLA TRANSCRIPTION REGULATOR"/>
    <property type="match status" value="1"/>
</dbReference>
<dbReference type="EMBL" id="JACHFE010000009">
    <property type="protein sequence ID" value="MBB5322617.1"/>
    <property type="molecule type" value="Genomic_DNA"/>
</dbReference>